<keyword evidence="3" id="KW-0255">Endonuclease</keyword>
<dbReference type="AlphaFoldDB" id="A0AAW9HK34"/>
<proteinExistence type="predicted"/>
<dbReference type="EMBL" id="JAWNGC010000001">
    <property type="protein sequence ID" value="MDY5154293.1"/>
    <property type="molecule type" value="Genomic_DNA"/>
</dbReference>
<dbReference type="EMBL" id="JAWNGA010000001">
    <property type="protein sequence ID" value="MDY5132253.1"/>
    <property type="molecule type" value="Genomic_DNA"/>
</dbReference>
<dbReference type="GO" id="GO:0004519">
    <property type="term" value="F:endonuclease activity"/>
    <property type="evidence" value="ECO:0007669"/>
    <property type="project" value="UniProtKB-KW"/>
</dbReference>
<dbReference type="InterPro" id="IPR003615">
    <property type="entry name" value="HNH_nuc"/>
</dbReference>
<accession>A0AAW9HK34</accession>
<evidence type="ECO:0000313" key="5">
    <source>
        <dbReference type="Proteomes" id="UP001281731"/>
    </source>
</evidence>
<name>A0AAW9HK34_9ACTO</name>
<evidence type="ECO:0000313" key="4">
    <source>
        <dbReference type="Proteomes" id="UP001275049"/>
    </source>
</evidence>
<dbReference type="CDD" id="cd00085">
    <property type="entry name" value="HNHc"/>
    <property type="match status" value="1"/>
</dbReference>
<evidence type="ECO:0000313" key="3">
    <source>
        <dbReference type="EMBL" id="MDY5154293.1"/>
    </source>
</evidence>
<protein>
    <submittedName>
        <fullName evidence="3">HNH endonuclease signature motif containing protein</fullName>
    </submittedName>
</protein>
<dbReference type="Proteomes" id="UP001275049">
    <property type="component" value="Unassembled WGS sequence"/>
</dbReference>
<comment type="caution">
    <text evidence="3">The sequence shown here is derived from an EMBL/GenBank/DDBJ whole genome shotgun (WGS) entry which is preliminary data.</text>
</comment>
<evidence type="ECO:0000259" key="1">
    <source>
        <dbReference type="SMART" id="SM00507"/>
    </source>
</evidence>
<keyword evidence="3" id="KW-0378">Hydrolase</keyword>
<organism evidence="3 5">
    <name type="scientific">Actinotignum urinale</name>
    <dbReference type="NCBI Taxonomy" id="190146"/>
    <lineage>
        <taxon>Bacteria</taxon>
        <taxon>Bacillati</taxon>
        <taxon>Actinomycetota</taxon>
        <taxon>Actinomycetes</taxon>
        <taxon>Actinomycetales</taxon>
        <taxon>Actinomycetaceae</taxon>
        <taxon>Actinotignum</taxon>
    </lineage>
</organism>
<keyword evidence="4" id="KW-1185">Reference proteome</keyword>
<dbReference type="Proteomes" id="UP001281731">
    <property type="component" value="Unassembled WGS sequence"/>
</dbReference>
<reference evidence="3 4" key="1">
    <citation type="submission" date="2023-10" db="EMBL/GenBank/DDBJ databases">
        <title>Whole Genome based description of the genera Actinobaculum and Actinotignum reveals a complex phylogenetic relationship within the species included in the genus Actinotignum.</title>
        <authorList>
            <person name="Jensen C.S."/>
            <person name="Dargis R."/>
            <person name="Kemp M."/>
            <person name="Christensen J.J."/>
        </authorList>
    </citation>
    <scope>NUCLEOTIDE SEQUENCE</scope>
    <source>
        <strain evidence="3">SLA_B511</strain>
        <strain evidence="2 4">SLA_B974</strain>
    </source>
</reference>
<dbReference type="SMART" id="SM00507">
    <property type="entry name" value="HNHc"/>
    <property type="match status" value="1"/>
</dbReference>
<sequence>MARNNQSYQAKAKALRRLGKAKNLPCWICGQPIDYDLDYRDRWSFTADHVKPLARGGSMLGALRPAHRSCNAKRGDLSKSFFIPKPPSNNSRTW</sequence>
<feature type="domain" description="HNH nuclease" evidence="1">
    <location>
        <begin position="13"/>
        <end position="72"/>
    </location>
</feature>
<dbReference type="RefSeq" id="WP_320754803.1">
    <property type="nucleotide sequence ID" value="NZ_JAWNGA010000001.1"/>
</dbReference>
<gene>
    <name evidence="3" type="ORF">R6G80_00925</name>
    <name evidence="2" type="ORF">R6G86_00655</name>
</gene>
<keyword evidence="3" id="KW-0540">Nuclease</keyword>
<evidence type="ECO:0000313" key="2">
    <source>
        <dbReference type="EMBL" id="MDY5132253.1"/>
    </source>
</evidence>
<dbReference type="Gene3D" id="1.10.30.50">
    <property type="match status" value="1"/>
</dbReference>